<dbReference type="PANTHER" id="PTHR45672">
    <property type="entry name" value="PROTEIN DISULFIDE-ISOMERASE C17H9.14C-RELATED"/>
    <property type="match status" value="1"/>
</dbReference>
<proteinExistence type="inferred from homology"/>
<dbReference type="Pfam" id="PF00085">
    <property type="entry name" value="Thioredoxin"/>
    <property type="match status" value="1"/>
</dbReference>
<accession>A0A6C0D1Y4</accession>
<dbReference type="SUPFAM" id="SSF52833">
    <property type="entry name" value="Thioredoxin-like"/>
    <property type="match status" value="1"/>
</dbReference>
<dbReference type="AlphaFoldDB" id="A0A6C0D1Y4"/>
<dbReference type="GO" id="GO:0006457">
    <property type="term" value="P:protein folding"/>
    <property type="evidence" value="ECO:0007669"/>
    <property type="project" value="TreeGrafter"/>
</dbReference>
<organism evidence="4">
    <name type="scientific">viral metagenome</name>
    <dbReference type="NCBI Taxonomy" id="1070528"/>
    <lineage>
        <taxon>unclassified sequences</taxon>
        <taxon>metagenomes</taxon>
        <taxon>organismal metagenomes</taxon>
    </lineage>
</organism>
<feature type="domain" description="Thioredoxin" evidence="3">
    <location>
        <begin position="42"/>
        <end position="149"/>
    </location>
</feature>
<dbReference type="InterPro" id="IPR013766">
    <property type="entry name" value="Thioredoxin_domain"/>
</dbReference>
<dbReference type="GO" id="GO:0005783">
    <property type="term" value="C:endoplasmic reticulum"/>
    <property type="evidence" value="ECO:0007669"/>
    <property type="project" value="TreeGrafter"/>
</dbReference>
<dbReference type="PROSITE" id="PS00194">
    <property type="entry name" value="THIOREDOXIN_1"/>
    <property type="match status" value="1"/>
</dbReference>
<evidence type="ECO:0000256" key="2">
    <source>
        <dbReference type="SAM" id="Phobius"/>
    </source>
</evidence>
<evidence type="ECO:0000313" key="4">
    <source>
        <dbReference type="EMBL" id="QHT10778.1"/>
    </source>
</evidence>
<keyword evidence="2" id="KW-1133">Transmembrane helix</keyword>
<comment type="similarity">
    <text evidence="1">Belongs to the protein disulfide isomerase family.</text>
</comment>
<dbReference type="GO" id="GO:0003756">
    <property type="term" value="F:protein disulfide isomerase activity"/>
    <property type="evidence" value="ECO:0007669"/>
    <property type="project" value="TreeGrafter"/>
</dbReference>
<dbReference type="InterPro" id="IPR017937">
    <property type="entry name" value="Thioredoxin_CS"/>
</dbReference>
<keyword evidence="2" id="KW-0472">Membrane</keyword>
<dbReference type="InterPro" id="IPR051063">
    <property type="entry name" value="PDI"/>
</dbReference>
<evidence type="ECO:0000259" key="3">
    <source>
        <dbReference type="PROSITE" id="PS51352"/>
    </source>
</evidence>
<evidence type="ECO:0000256" key="1">
    <source>
        <dbReference type="ARBA" id="ARBA00006347"/>
    </source>
</evidence>
<keyword evidence="2" id="KW-0812">Transmembrane</keyword>
<dbReference type="InterPro" id="IPR036249">
    <property type="entry name" value="Thioredoxin-like_sf"/>
</dbReference>
<name>A0A6C0D1Y4_9ZZZZ</name>
<dbReference type="EMBL" id="MN739528">
    <property type="protein sequence ID" value="QHT10778.1"/>
    <property type="molecule type" value="Genomic_DNA"/>
</dbReference>
<protein>
    <recommendedName>
        <fullName evidence="3">Thioredoxin domain-containing protein</fullName>
    </recommendedName>
</protein>
<reference evidence="4" key="1">
    <citation type="journal article" date="2020" name="Nature">
        <title>Giant virus diversity and host interactions through global metagenomics.</title>
        <authorList>
            <person name="Schulz F."/>
            <person name="Roux S."/>
            <person name="Paez-Espino D."/>
            <person name="Jungbluth S."/>
            <person name="Walsh D.A."/>
            <person name="Denef V.J."/>
            <person name="McMahon K.D."/>
            <person name="Konstantinidis K.T."/>
            <person name="Eloe-Fadrosh E.A."/>
            <person name="Kyrpides N.C."/>
            <person name="Woyke T."/>
        </authorList>
    </citation>
    <scope>NUCLEOTIDE SEQUENCE</scope>
    <source>
        <strain evidence="4">GVMAG-M-3300023174-107</strain>
    </source>
</reference>
<dbReference type="PROSITE" id="PS51352">
    <property type="entry name" value="THIOREDOXIN_2"/>
    <property type="match status" value="1"/>
</dbReference>
<dbReference type="Gene3D" id="3.40.30.10">
    <property type="entry name" value="Glutaredoxin"/>
    <property type="match status" value="1"/>
</dbReference>
<sequence length="149" mass="17162">MEKIISKKIKQVKGLFGKKTLPGVFILIIILFALYYVYDKFLKEGFVEGDEITAQDVDGNVKTGTKLVLFYADWCGHCKKIKPVWEETAKKVNTDEVKMIKVNCGEGTEKDQEIMKKYSIDGYPTIIKFVEGKPQLYKENVMLKVFKKH</sequence>
<feature type="transmembrane region" description="Helical" evidence="2">
    <location>
        <begin position="21"/>
        <end position="38"/>
    </location>
</feature>